<evidence type="ECO:0000256" key="7">
    <source>
        <dbReference type="ARBA" id="ARBA00023065"/>
    </source>
</evidence>
<dbReference type="PANTHER" id="PTHR13890">
    <property type="entry name" value="RNA SPLICING PROTEIN MRS2, MITOCHONDRIAL"/>
    <property type="match status" value="1"/>
</dbReference>
<keyword evidence="11" id="KW-1185">Reference proteome</keyword>
<comment type="subcellular location">
    <subcellularLocation>
        <location evidence="1">Membrane</location>
        <topology evidence="1">Multi-pass membrane protein</topology>
    </subcellularLocation>
</comment>
<comment type="caution">
    <text evidence="10">The sequence shown here is derived from an EMBL/GenBank/DDBJ whole genome shotgun (WGS) entry which is preliminary data.</text>
</comment>
<feature type="transmembrane region" description="Helical" evidence="9">
    <location>
        <begin position="428"/>
        <end position="450"/>
    </location>
</feature>
<dbReference type="OrthoDB" id="10251508at2759"/>
<evidence type="ECO:0000256" key="2">
    <source>
        <dbReference type="ARBA" id="ARBA00022448"/>
    </source>
</evidence>
<accession>A0A1J4MIX9</accession>
<evidence type="ECO:0000256" key="1">
    <source>
        <dbReference type="ARBA" id="ARBA00004141"/>
    </source>
</evidence>
<keyword evidence="4" id="KW-0460">Magnesium</keyword>
<sequence length="469" mass="53821">MSINKNVLFPCMKKAECNIFCSNGDLKENYNPYGCIDIMDKISIFHIPNPQNNQKPKKIFVTRKECCKLLDISIDEYLFINQNLCGLKPIIKCSGKIIIKMSVTSVIIACRDVWILNPEHIKTIEIIERLLECTGYNISVDNNTPSTKVSFADGISKEFISPLVENCNYNSTLECVRVNNFDETDHTLSNSALSTYTDVNTLDNSQDDKRQGSIECSISNTPQEKNIDIYNYRFIPSINKDYYSHSFAAICIELILEILNKELIDNINYTKNEVLKSSNILIKSSKWYKYPWRFTFNDFTNKKMISKSVSTLEISISILIDCLTEILEEIKQNRNNDGNKLVICIEEWEDILHCYIPAIYLASKELTEVKSSITFSDELSKLYLDFQRNEYMYTNLKISLLTLSCSITSVITGIFGMNLLTGIEHDPIAWYIVTFVIVTPILLWGVSCWFTGAMCKREINYISQNQSEA</sequence>
<evidence type="ECO:0000313" key="11">
    <source>
        <dbReference type="Proteomes" id="UP000186176"/>
    </source>
</evidence>
<evidence type="ECO:0000256" key="3">
    <source>
        <dbReference type="ARBA" id="ARBA00022692"/>
    </source>
</evidence>
<evidence type="ECO:0000256" key="5">
    <source>
        <dbReference type="ARBA" id="ARBA00022946"/>
    </source>
</evidence>
<evidence type="ECO:0000256" key="6">
    <source>
        <dbReference type="ARBA" id="ARBA00022989"/>
    </source>
</evidence>
<reference evidence="10 11" key="1">
    <citation type="submission" date="2016-10" db="EMBL/GenBank/DDBJ databases">
        <title>Reductive evolution of mitochondrial metabolism and differential evolution of invasion-related proteins in Cryptosporidium.</title>
        <authorList>
            <person name="Liu S."/>
            <person name="Roellig D.M."/>
            <person name="Guo Y."/>
            <person name="Li N."/>
            <person name="Frace M.A."/>
            <person name="Tang K."/>
            <person name="Zhang L."/>
            <person name="Feng Y."/>
            <person name="Xiao L."/>
        </authorList>
    </citation>
    <scope>NUCLEOTIDE SEQUENCE [LARGE SCALE GENOMIC DNA]</scope>
    <source>
        <strain evidence="10">39726</strain>
    </source>
</reference>
<dbReference type="VEuPathDB" id="CryptoDB:cubi_01054"/>
<dbReference type="GO" id="GO:0015095">
    <property type="term" value="F:magnesium ion transmembrane transporter activity"/>
    <property type="evidence" value="ECO:0007669"/>
    <property type="project" value="TreeGrafter"/>
</dbReference>
<dbReference type="InterPro" id="IPR039204">
    <property type="entry name" value="MRS2-like"/>
</dbReference>
<keyword evidence="8 9" id="KW-0472">Membrane</keyword>
<evidence type="ECO:0008006" key="12">
    <source>
        <dbReference type="Google" id="ProtNLM"/>
    </source>
</evidence>
<keyword evidence="6 9" id="KW-1133">Transmembrane helix</keyword>
<evidence type="ECO:0000256" key="9">
    <source>
        <dbReference type="SAM" id="Phobius"/>
    </source>
</evidence>
<evidence type="ECO:0000256" key="8">
    <source>
        <dbReference type="ARBA" id="ARBA00023136"/>
    </source>
</evidence>
<organism evidence="10 11">
    <name type="scientific">Cryptosporidium ubiquitum</name>
    <dbReference type="NCBI Taxonomy" id="857276"/>
    <lineage>
        <taxon>Eukaryota</taxon>
        <taxon>Sar</taxon>
        <taxon>Alveolata</taxon>
        <taxon>Apicomplexa</taxon>
        <taxon>Conoidasida</taxon>
        <taxon>Coccidia</taxon>
        <taxon>Eucoccidiorida</taxon>
        <taxon>Eimeriorina</taxon>
        <taxon>Cryptosporidiidae</taxon>
        <taxon>Cryptosporidium</taxon>
    </lineage>
</organism>
<dbReference type="GO" id="GO:0016020">
    <property type="term" value="C:membrane"/>
    <property type="evidence" value="ECO:0007669"/>
    <property type="project" value="UniProtKB-SubCell"/>
</dbReference>
<protein>
    <recommendedName>
        <fullName evidence="12">Magnesium transporter</fullName>
    </recommendedName>
</protein>
<feature type="transmembrane region" description="Helical" evidence="9">
    <location>
        <begin position="398"/>
        <end position="416"/>
    </location>
</feature>
<gene>
    <name evidence="10" type="ORF">cubi_01054</name>
</gene>
<keyword evidence="7" id="KW-0406">Ion transport</keyword>
<dbReference type="Proteomes" id="UP000186176">
    <property type="component" value="Unassembled WGS sequence"/>
</dbReference>
<keyword evidence="3 9" id="KW-0812">Transmembrane</keyword>
<dbReference type="GeneID" id="39977845"/>
<dbReference type="RefSeq" id="XP_028875403.1">
    <property type="nucleotide sequence ID" value="XM_029018066.1"/>
</dbReference>
<name>A0A1J4MIX9_9CRYT</name>
<proteinExistence type="predicted"/>
<keyword evidence="2" id="KW-0813">Transport</keyword>
<keyword evidence="5" id="KW-0809">Transit peptide</keyword>
<dbReference type="AlphaFoldDB" id="A0A1J4MIX9"/>
<dbReference type="EMBL" id="LRBP01000012">
    <property type="protein sequence ID" value="OII74210.1"/>
    <property type="molecule type" value="Genomic_DNA"/>
</dbReference>
<evidence type="ECO:0000256" key="4">
    <source>
        <dbReference type="ARBA" id="ARBA00022842"/>
    </source>
</evidence>
<evidence type="ECO:0000313" key="10">
    <source>
        <dbReference type="EMBL" id="OII74210.1"/>
    </source>
</evidence>
<dbReference type="PANTHER" id="PTHR13890:SF0">
    <property type="entry name" value="MAGNESIUM TRANSPORTER MRS2 HOMOLOG, MITOCHONDRIAL"/>
    <property type="match status" value="1"/>
</dbReference>